<protein>
    <recommendedName>
        <fullName evidence="4">Lytic transglycosylase domain-containing protein</fullName>
    </recommendedName>
</protein>
<sequence>MTRPSLGRLGIRALAIAVLASGIGAGLYLDQPDRPVTAVFGSELTAAEVELAKQGVRDSAVEREKLAEAARAQAAAAAALAAARVKAANDEASRRGAARNTGGSTTPTKPPVYGPIPASCNAYKGARATGCALLLKAGFGLDQMPCLDKLWKRESGWNYKAYNEGSGAFGIPQALPGDKMKSAGADWKTNPATQIKWGLGYIKGRYKTPCKAWQHSEDVGWY</sequence>
<dbReference type="InterPro" id="IPR023346">
    <property type="entry name" value="Lysozyme-like_dom_sf"/>
</dbReference>
<evidence type="ECO:0000313" key="2">
    <source>
        <dbReference type="EMBL" id="MBB5871643.1"/>
    </source>
</evidence>
<evidence type="ECO:0000313" key="3">
    <source>
        <dbReference type="Proteomes" id="UP000587527"/>
    </source>
</evidence>
<evidence type="ECO:0008006" key="4">
    <source>
        <dbReference type="Google" id="ProtNLM"/>
    </source>
</evidence>
<accession>A0A841BXI6</accession>
<proteinExistence type="predicted"/>
<dbReference type="EMBL" id="JACHMN010000002">
    <property type="protein sequence ID" value="MBB5871643.1"/>
    <property type="molecule type" value="Genomic_DNA"/>
</dbReference>
<name>A0A841BXI6_9ACTN</name>
<reference evidence="2 3" key="1">
    <citation type="submission" date="2020-08" db="EMBL/GenBank/DDBJ databases">
        <title>Sequencing the genomes of 1000 actinobacteria strains.</title>
        <authorList>
            <person name="Klenk H.-P."/>
        </authorList>
    </citation>
    <scope>NUCLEOTIDE SEQUENCE [LARGE SCALE GENOMIC DNA]</scope>
    <source>
        <strain evidence="2 3">DSM 45362</strain>
    </source>
</reference>
<feature type="region of interest" description="Disordered" evidence="1">
    <location>
        <begin position="91"/>
        <end position="110"/>
    </location>
</feature>
<dbReference type="RefSeq" id="WP_184839842.1">
    <property type="nucleotide sequence ID" value="NZ_JACHMN010000002.1"/>
</dbReference>
<keyword evidence="3" id="KW-1185">Reference proteome</keyword>
<dbReference type="SUPFAM" id="SSF53955">
    <property type="entry name" value="Lysozyme-like"/>
    <property type="match status" value="1"/>
</dbReference>
<comment type="caution">
    <text evidence="2">The sequence shown here is derived from an EMBL/GenBank/DDBJ whole genome shotgun (WGS) entry which is preliminary data.</text>
</comment>
<organism evidence="2 3">
    <name type="scientific">Allocatelliglobosispora scoriae</name>
    <dbReference type="NCBI Taxonomy" id="643052"/>
    <lineage>
        <taxon>Bacteria</taxon>
        <taxon>Bacillati</taxon>
        <taxon>Actinomycetota</taxon>
        <taxon>Actinomycetes</taxon>
        <taxon>Micromonosporales</taxon>
        <taxon>Micromonosporaceae</taxon>
        <taxon>Allocatelliglobosispora</taxon>
    </lineage>
</organism>
<dbReference type="AlphaFoldDB" id="A0A841BXI6"/>
<dbReference type="Proteomes" id="UP000587527">
    <property type="component" value="Unassembled WGS sequence"/>
</dbReference>
<evidence type="ECO:0000256" key="1">
    <source>
        <dbReference type="SAM" id="MobiDB-lite"/>
    </source>
</evidence>
<gene>
    <name evidence="2" type="ORF">F4553_005022</name>
</gene>